<dbReference type="InterPro" id="IPR017941">
    <property type="entry name" value="Rieske_2Fe-2S"/>
</dbReference>
<dbReference type="Pfam" id="PF19112">
    <property type="entry name" value="VanA_C"/>
    <property type="match status" value="1"/>
</dbReference>
<accession>A0A6A7YC85</accession>
<dbReference type="GO" id="GO:0051537">
    <property type="term" value="F:2 iron, 2 sulfur cluster binding"/>
    <property type="evidence" value="ECO:0007669"/>
    <property type="project" value="UniProtKB-KW"/>
</dbReference>
<evidence type="ECO:0000313" key="7">
    <source>
        <dbReference type="EMBL" id="MQT15578.1"/>
    </source>
</evidence>
<evidence type="ECO:0000256" key="5">
    <source>
        <dbReference type="ARBA" id="ARBA00023014"/>
    </source>
</evidence>
<dbReference type="Pfam" id="PF00355">
    <property type="entry name" value="Rieske"/>
    <property type="match status" value="1"/>
</dbReference>
<evidence type="ECO:0000256" key="4">
    <source>
        <dbReference type="ARBA" id="ARBA00023004"/>
    </source>
</evidence>
<keyword evidence="2" id="KW-0479">Metal-binding</keyword>
<dbReference type="InterPro" id="IPR044043">
    <property type="entry name" value="VanA_C_cat"/>
</dbReference>
<dbReference type="SUPFAM" id="SSF50022">
    <property type="entry name" value="ISP domain"/>
    <property type="match status" value="1"/>
</dbReference>
<evidence type="ECO:0000256" key="1">
    <source>
        <dbReference type="ARBA" id="ARBA00022714"/>
    </source>
</evidence>
<keyword evidence="8" id="KW-1185">Reference proteome</keyword>
<gene>
    <name evidence="7" type="ORF">F0357_23585</name>
</gene>
<evidence type="ECO:0000256" key="3">
    <source>
        <dbReference type="ARBA" id="ARBA00023002"/>
    </source>
</evidence>
<dbReference type="InterPro" id="IPR036922">
    <property type="entry name" value="Rieske_2Fe-2S_sf"/>
</dbReference>
<proteinExistence type="predicted"/>
<dbReference type="GO" id="GO:0051213">
    <property type="term" value="F:dioxygenase activity"/>
    <property type="evidence" value="ECO:0007669"/>
    <property type="project" value="UniProtKB-KW"/>
</dbReference>
<reference evidence="7 8" key="1">
    <citation type="submission" date="2019-09" db="EMBL/GenBank/DDBJ databases">
        <title>Segnochrobactrum spirostomi gen. nov., sp. nov., isolated from the ciliate Spirostomum cf. yagiui and description of a novel family, Segnochrobactraceae fam. nov. within the order Rhizobiales of the class Alphaproteobacteria.</title>
        <authorList>
            <person name="Akter S."/>
            <person name="Shazib S.U.A."/>
            <person name="Shin M.K."/>
        </authorList>
    </citation>
    <scope>NUCLEOTIDE SEQUENCE [LARGE SCALE GENOMIC DNA]</scope>
    <source>
        <strain evidence="7 8">Sp-1</strain>
    </source>
</reference>
<keyword evidence="4" id="KW-0408">Iron</keyword>
<dbReference type="Proteomes" id="UP000332515">
    <property type="component" value="Unassembled WGS sequence"/>
</dbReference>
<feature type="domain" description="Rieske" evidence="6">
    <location>
        <begin position="26"/>
        <end position="127"/>
    </location>
</feature>
<dbReference type="CDD" id="cd08878">
    <property type="entry name" value="RHO_alpha_C_DMO-like"/>
    <property type="match status" value="1"/>
</dbReference>
<dbReference type="Gene3D" id="3.90.380.10">
    <property type="entry name" value="Naphthalene 1,2-dioxygenase Alpha Subunit, Chain A, domain 1"/>
    <property type="match status" value="1"/>
</dbReference>
<evidence type="ECO:0000259" key="6">
    <source>
        <dbReference type="PROSITE" id="PS51296"/>
    </source>
</evidence>
<evidence type="ECO:0000256" key="2">
    <source>
        <dbReference type="ARBA" id="ARBA00022723"/>
    </source>
</evidence>
<dbReference type="PANTHER" id="PTHR21266:SF60">
    <property type="entry name" value="3-KETOSTEROID-9-ALPHA-MONOOXYGENASE, OXYGENASE COMPONENT"/>
    <property type="match status" value="1"/>
</dbReference>
<comment type="caution">
    <text evidence="7">The sequence shown here is derived from an EMBL/GenBank/DDBJ whole genome shotgun (WGS) entry which is preliminary data.</text>
</comment>
<keyword evidence="7" id="KW-0223">Dioxygenase</keyword>
<evidence type="ECO:0000313" key="8">
    <source>
        <dbReference type="Proteomes" id="UP000332515"/>
    </source>
</evidence>
<dbReference type="EMBL" id="VWNA01000003">
    <property type="protein sequence ID" value="MQT15578.1"/>
    <property type="molecule type" value="Genomic_DNA"/>
</dbReference>
<dbReference type="AlphaFoldDB" id="A0A6A7YC85"/>
<dbReference type="GO" id="GO:0046872">
    <property type="term" value="F:metal ion binding"/>
    <property type="evidence" value="ECO:0007669"/>
    <property type="project" value="UniProtKB-KW"/>
</dbReference>
<protein>
    <submittedName>
        <fullName evidence="7">Aromatic ring-hydroxylating dioxygenase subunit alpha</fullName>
    </submittedName>
</protein>
<keyword evidence="3" id="KW-0560">Oxidoreductase</keyword>
<name>A0A6A7YC85_9HYPH</name>
<dbReference type="Gene3D" id="2.102.10.10">
    <property type="entry name" value="Rieske [2Fe-2S] iron-sulphur domain"/>
    <property type="match status" value="1"/>
</dbReference>
<dbReference type="SUPFAM" id="SSF55961">
    <property type="entry name" value="Bet v1-like"/>
    <property type="match status" value="1"/>
</dbReference>
<dbReference type="PANTHER" id="PTHR21266">
    <property type="entry name" value="IRON-SULFUR DOMAIN CONTAINING PROTEIN"/>
    <property type="match status" value="1"/>
</dbReference>
<keyword evidence="5" id="KW-0411">Iron-sulfur</keyword>
<organism evidence="7 8">
    <name type="scientific">Segnochrobactrum spirostomi</name>
    <dbReference type="NCBI Taxonomy" id="2608987"/>
    <lineage>
        <taxon>Bacteria</taxon>
        <taxon>Pseudomonadati</taxon>
        <taxon>Pseudomonadota</taxon>
        <taxon>Alphaproteobacteria</taxon>
        <taxon>Hyphomicrobiales</taxon>
        <taxon>Segnochrobactraceae</taxon>
        <taxon>Segnochrobactrum</taxon>
    </lineage>
</organism>
<dbReference type="InterPro" id="IPR050584">
    <property type="entry name" value="Cholesterol_7-desaturase"/>
</dbReference>
<keyword evidence="1" id="KW-0001">2Fe-2S</keyword>
<sequence>MTSAQKTSARVNAAPAETPTFPLNAWYAAAWSHEIEHALAPRTICGKEIVLYRRTDGAVAALENACWHRLLPLSLGWLQGDEVVCGYHGLVFDAGGRCTHMPAQETINPSACVRTYPVIERHRLVWIWPGDPALADPAEMPDFHWNDGTEWIGEGGTYYGLRCDYRLIVDNLMDLTHETYVHAGSIGHDAITAASFDVTHTDRTATVTRWMLGIDPPPFWARNLGKPGLVDRWQIITFQAPSVVVGDVGVAPVGTGAQQGDRSQGVNGCFLAAITPATATTCHYFWNFVRTFKKDDEALTRSINLAHVNAEGKGLYDQDVTVLEAQQRAIETHPRLPFYNLNIDAGALWARRMIDRLLADEAQRSAPAAAAE</sequence>
<dbReference type="PROSITE" id="PS51296">
    <property type="entry name" value="RIESKE"/>
    <property type="match status" value="1"/>
</dbReference>
<dbReference type="RefSeq" id="WP_153491221.1">
    <property type="nucleotide sequence ID" value="NZ_VWNA01000003.1"/>
</dbReference>